<protein>
    <submittedName>
        <fullName evidence="1">Uncharacterized protein</fullName>
    </submittedName>
</protein>
<dbReference type="EMBL" id="NQJD01000039">
    <property type="protein sequence ID" value="TAA74106.1"/>
    <property type="molecule type" value="Genomic_DNA"/>
</dbReference>
<accession>A0A521FZB3</accession>
<evidence type="ECO:0000313" key="2">
    <source>
        <dbReference type="Proteomes" id="UP000316238"/>
    </source>
</evidence>
<sequence length="55" mass="5849">MMKELNSNVELSKGKGEKVPYESPQLKVIKLFADQVLGGSCFGSVVDCGGSKDLS</sequence>
<proteinExistence type="predicted"/>
<comment type="caution">
    <text evidence="1">The sequence shown here is derived from an EMBL/GenBank/DDBJ whole genome shotgun (WGS) entry which is preliminary data.</text>
</comment>
<evidence type="ECO:0000313" key="1">
    <source>
        <dbReference type="EMBL" id="TAA74106.1"/>
    </source>
</evidence>
<name>A0A521FZB3_9BACT</name>
<reference evidence="1" key="1">
    <citation type="submission" date="2017-07" db="EMBL/GenBank/DDBJ databases">
        <title>The cable genome - Insights into the physiology and evolution of filamentous bacteria capable of sulfide oxidation via long distance electron transfer.</title>
        <authorList>
            <person name="Thorup C."/>
            <person name="Bjerg J.T."/>
            <person name="Schreiber L."/>
            <person name="Nielsen L.P."/>
            <person name="Kjeldsen K.U."/>
            <person name="Boesen T."/>
            <person name="Boggild A."/>
            <person name="Meysman F."/>
            <person name="Geelhoed J."/>
            <person name="Schramm A."/>
        </authorList>
    </citation>
    <scope>NUCLEOTIDE SEQUENCE [LARGE SCALE GENOMIC DNA]</scope>
    <source>
        <strain evidence="1">GS</strain>
    </source>
</reference>
<dbReference type="AlphaFoldDB" id="A0A521FZB3"/>
<gene>
    <name evidence="1" type="ORF">CDV28_1395</name>
</gene>
<keyword evidence="2" id="KW-1185">Reference proteome</keyword>
<dbReference type="Proteomes" id="UP000316238">
    <property type="component" value="Unassembled WGS sequence"/>
</dbReference>
<organism evidence="1 2">
    <name type="scientific">Candidatus Electronema aureum</name>
    <dbReference type="NCBI Taxonomy" id="2005002"/>
    <lineage>
        <taxon>Bacteria</taxon>
        <taxon>Pseudomonadati</taxon>
        <taxon>Thermodesulfobacteriota</taxon>
        <taxon>Desulfobulbia</taxon>
        <taxon>Desulfobulbales</taxon>
        <taxon>Desulfobulbaceae</taxon>
        <taxon>Candidatus Electronema</taxon>
    </lineage>
</organism>